<dbReference type="Proteomes" id="UP000236754">
    <property type="component" value="Unassembled WGS sequence"/>
</dbReference>
<dbReference type="AlphaFoldDB" id="A0A1H5TF54"/>
<keyword evidence="3" id="KW-1185">Reference proteome</keyword>
<evidence type="ECO:0000256" key="1">
    <source>
        <dbReference type="SAM" id="MobiDB-lite"/>
    </source>
</evidence>
<dbReference type="RefSeq" id="WP_103883852.1">
    <property type="nucleotide sequence ID" value="NZ_FNVU01000001.1"/>
</dbReference>
<organism evidence="2 3">
    <name type="scientific">Actinacidiphila yanglinensis</name>
    <dbReference type="NCBI Taxonomy" id="310779"/>
    <lineage>
        <taxon>Bacteria</taxon>
        <taxon>Bacillati</taxon>
        <taxon>Actinomycetota</taxon>
        <taxon>Actinomycetes</taxon>
        <taxon>Kitasatosporales</taxon>
        <taxon>Streptomycetaceae</taxon>
        <taxon>Actinacidiphila</taxon>
    </lineage>
</organism>
<name>A0A1H5TF54_9ACTN</name>
<evidence type="ECO:0000313" key="3">
    <source>
        <dbReference type="Proteomes" id="UP000236754"/>
    </source>
</evidence>
<dbReference type="OrthoDB" id="4313706at2"/>
<feature type="region of interest" description="Disordered" evidence="1">
    <location>
        <begin position="31"/>
        <end position="71"/>
    </location>
</feature>
<protein>
    <submittedName>
        <fullName evidence="2">Uncharacterized protein</fullName>
    </submittedName>
</protein>
<sequence length="71" mass="7606">MSTPRTAPYTENPESMAELLGDCHRMAAHWKHAGTAKQQGQPDAPAAPRTHGIHVPPKSAAAVRDMTEYGA</sequence>
<dbReference type="EMBL" id="FNVU01000001">
    <property type="protein sequence ID" value="SEF60647.1"/>
    <property type="molecule type" value="Genomic_DNA"/>
</dbReference>
<evidence type="ECO:0000313" key="2">
    <source>
        <dbReference type="EMBL" id="SEF60647.1"/>
    </source>
</evidence>
<reference evidence="2 3" key="1">
    <citation type="submission" date="2016-10" db="EMBL/GenBank/DDBJ databases">
        <authorList>
            <person name="de Groot N.N."/>
        </authorList>
    </citation>
    <scope>NUCLEOTIDE SEQUENCE [LARGE SCALE GENOMIC DNA]</scope>
    <source>
        <strain evidence="2 3">CGMCC 4.2023</strain>
    </source>
</reference>
<gene>
    <name evidence="2" type="ORF">SAMN05216223_101477</name>
</gene>
<accession>A0A1H5TF54</accession>
<proteinExistence type="predicted"/>